<comment type="similarity">
    <text evidence="3 12">Belongs to the purine nucleoside phosphorylase YfiH/LACC1 family.</text>
</comment>
<evidence type="ECO:0000256" key="10">
    <source>
        <dbReference type="ARBA" id="ARBA00048968"/>
    </source>
</evidence>
<evidence type="ECO:0000256" key="12">
    <source>
        <dbReference type="RuleBase" id="RU361274"/>
    </source>
</evidence>
<keyword evidence="14" id="KW-1185">Reference proteome</keyword>
<accession>A0ABN1Q577</accession>
<keyword evidence="4" id="KW-0808">Transferase</keyword>
<keyword evidence="6" id="KW-0378">Hydrolase</keyword>
<reference evidence="13 14" key="1">
    <citation type="journal article" date="2019" name="Int. J. Syst. Evol. Microbiol.">
        <title>The Global Catalogue of Microorganisms (GCM) 10K type strain sequencing project: providing services to taxonomists for standard genome sequencing and annotation.</title>
        <authorList>
            <consortium name="The Broad Institute Genomics Platform"/>
            <consortium name="The Broad Institute Genome Sequencing Center for Infectious Disease"/>
            <person name="Wu L."/>
            <person name="Ma J."/>
        </authorList>
    </citation>
    <scope>NUCLEOTIDE SEQUENCE [LARGE SCALE GENOMIC DNA]</scope>
    <source>
        <strain evidence="13 14">JCM 10977</strain>
    </source>
</reference>
<dbReference type="InterPro" id="IPR038371">
    <property type="entry name" value="Cu_polyphenol_OxRdtase_sf"/>
</dbReference>
<evidence type="ECO:0000256" key="2">
    <source>
        <dbReference type="ARBA" id="ARBA00003215"/>
    </source>
</evidence>
<dbReference type="Pfam" id="PF02578">
    <property type="entry name" value="Cu-oxidase_4"/>
    <property type="match status" value="1"/>
</dbReference>
<evidence type="ECO:0000256" key="6">
    <source>
        <dbReference type="ARBA" id="ARBA00022801"/>
    </source>
</evidence>
<protein>
    <recommendedName>
        <fullName evidence="12">Purine nucleoside phosphorylase</fullName>
    </recommendedName>
</protein>
<evidence type="ECO:0000256" key="11">
    <source>
        <dbReference type="ARBA" id="ARBA00049893"/>
    </source>
</evidence>
<keyword evidence="5" id="KW-0479">Metal-binding</keyword>
<evidence type="ECO:0000256" key="4">
    <source>
        <dbReference type="ARBA" id="ARBA00022679"/>
    </source>
</evidence>
<dbReference type="NCBIfam" id="TIGR00726">
    <property type="entry name" value="peptidoglycan editing factor PgeF"/>
    <property type="match status" value="1"/>
</dbReference>
<evidence type="ECO:0000313" key="14">
    <source>
        <dbReference type="Proteomes" id="UP001500542"/>
    </source>
</evidence>
<dbReference type="InterPro" id="IPR011324">
    <property type="entry name" value="Cytotoxic_necrot_fac-like_cat"/>
</dbReference>
<evidence type="ECO:0000256" key="8">
    <source>
        <dbReference type="ARBA" id="ARBA00023008"/>
    </source>
</evidence>
<comment type="caution">
    <text evidence="13">The sequence shown here is derived from an EMBL/GenBank/DDBJ whole genome shotgun (WGS) entry which is preliminary data.</text>
</comment>
<evidence type="ECO:0000256" key="7">
    <source>
        <dbReference type="ARBA" id="ARBA00022833"/>
    </source>
</evidence>
<evidence type="ECO:0000256" key="1">
    <source>
        <dbReference type="ARBA" id="ARBA00000553"/>
    </source>
</evidence>
<dbReference type="Gene3D" id="3.60.140.10">
    <property type="entry name" value="CNF1/YfiH-like putative cysteine hydrolases"/>
    <property type="match status" value="1"/>
</dbReference>
<dbReference type="SUPFAM" id="SSF64438">
    <property type="entry name" value="CNF1/YfiH-like putative cysteine hydrolases"/>
    <property type="match status" value="1"/>
</dbReference>
<comment type="function">
    <text evidence="2">Purine nucleoside enzyme that catalyzes the phosphorolysis of adenosine and inosine nucleosides, yielding D-ribose 1-phosphate and the respective free bases, adenine and hypoxanthine. Also catalyzes the phosphorolysis of S-methyl-5'-thioadenosine into adenine and S-methyl-5-thio-alpha-D-ribose 1-phosphate. Also has adenosine deaminase activity.</text>
</comment>
<evidence type="ECO:0000256" key="5">
    <source>
        <dbReference type="ARBA" id="ARBA00022723"/>
    </source>
</evidence>
<dbReference type="InterPro" id="IPR003730">
    <property type="entry name" value="Cu_polyphenol_OxRdtase"/>
</dbReference>
<evidence type="ECO:0000313" key="13">
    <source>
        <dbReference type="EMBL" id="GAA0937818.1"/>
    </source>
</evidence>
<comment type="catalytic activity">
    <reaction evidence="1">
        <text>inosine + phosphate = alpha-D-ribose 1-phosphate + hypoxanthine</text>
        <dbReference type="Rhea" id="RHEA:27646"/>
        <dbReference type="ChEBI" id="CHEBI:17368"/>
        <dbReference type="ChEBI" id="CHEBI:17596"/>
        <dbReference type="ChEBI" id="CHEBI:43474"/>
        <dbReference type="ChEBI" id="CHEBI:57720"/>
        <dbReference type="EC" id="2.4.2.1"/>
    </reaction>
    <physiologicalReaction direction="left-to-right" evidence="1">
        <dbReference type="Rhea" id="RHEA:27647"/>
    </physiologicalReaction>
</comment>
<comment type="catalytic activity">
    <reaction evidence="9">
        <text>adenosine + H2O + H(+) = inosine + NH4(+)</text>
        <dbReference type="Rhea" id="RHEA:24408"/>
        <dbReference type="ChEBI" id="CHEBI:15377"/>
        <dbReference type="ChEBI" id="CHEBI:15378"/>
        <dbReference type="ChEBI" id="CHEBI:16335"/>
        <dbReference type="ChEBI" id="CHEBI:17596"/>
        <dbReference type="ChEBI" id="CHEBI:28938"/>
        <dbReference type="EC" id="3.5.4.4"/>
    </reaction>
    <physiologicalReaction direction="left-to-right" evidence="9">
        <dbReference type="Rhea" id="RHEA:24409"/>
    </physiologicalReaction>
</comment>
<comment type="catalytic activity">
    <reaction evidence="11">
        <text>S-methyl-5'-thioadenosine + phosphate = 5-(methylsulfanyl)-alpha-D-ribose 1-phosphate + adenine</text>
        <dbReference type="Rhea" id="RHEA:11852"/>
        <dbReference type="ChEBI" id="CHEBI:16708"/>
        <dbReference type="ChEBI" id="CHEBI:17509"/>
        <dbReference type="ChEBI" id="CHEBI:43474"/>
        <dbReference type="ChEBI" id="CHEBI:58533"/>
        <dbReference type="EC" id="2.4.2.28"/>
    </reaction>
    <physiologicalReaction direction="left-to-right" evidence="11">
        <dbReference type="Rhea" id="RHEA:11853"/>
    </physiologicalReaction>
</comment>
<dbReference type="EMBL" id="BAAAHK010000006">
    <property type="protein sequence ID" value="GAA0937818.1"/>
    <property type="molecule type" value="Genomic_DNA"/>
</dbReference>
<dbReference type="PANTHER" id="PTHR30616">
    <property type="entry name" value="UNCHARACTERIZED PROTEIN YFIH"/>
    <property type="match status" value="1"/>
</dbReference>
<gene>
    <name evidence="13" type="primary">pgeF</name>
    <name evidence="13" type="ORF">GCM10009554_26320</name>
</gene>
<evidence type="ECO:0000256" key="9">
    <source>
        <dbReference type="ARBA" id="ARBA00047989"/>
    </source>
</evidence>
<dbReference type="PANTHER" id="PTHR30616:SF2">
    <property type="entry name" value="PURINE NUCLEOSIDE PHOSPHORYLASE LACC1"/>
    <property type="match status" value="1"/>
</dbReference>
<organism evidence="13 14">
    <name type="scientific">Kribbella koreensis</name>
    <dbReference type="NCBI Taxonomy" id="57909"/>
    <lineage>
        <taxon>Bacteria</taxon>
        <taxon>Bacillati</taxon>
        <taxon>Actinomycetota</taxon>
        <taxon>Actinomycetes</taxon>
        <taxon>Propionibacteriales</taxon>
        <taxon>Kribbellaceae</taxon>
        <taxon>Kribbella</taxon>
    </lineage>
</organism>
<evidence type="ECO:0000256" key="3">
    <source>
        <dbReference type="ARBA" id="ARBA00007353"/>
    </source>
</evidence>
<dbReference type="Proteomes" id="UP001500542">
    <property type="component" value="Unassembled WGS sequence"/>
</dbReference>
<dbReference type="CDD" id="cd16833">
    <property type="entry name" value="YfiH"/>
    <property type="match status" value="1"/>
</dbReference>
<sequence>MNVFGYDEVRDGVRFAFTDRFGGASQPPYGELNLGSAQGDEASAIAENFRLVATEFGVAPERVIRVNQVHGPDVHVVGPGDIAIDPRPRADAMVTTQSDVVLCVRAADCLPVLLADQTNGVIGAAHSGRKGLYVGVVPATVKAMRALGAKHITAVLGPYACGNCYEVPADMRAEVAERVPASYAETSWGTPSIDVAAGVAAQLAELDCTVVKATACTIESENLYSYRREGAVSGRMAGLIRLPSRLAAA</sequence>
<comment type="catalytic activity">
    <reaction evidence="10">
        <text>adenosine + phosphate = alpha-D-ribose 1-phosphate + adenine</text>
        <dbReference type="Rhea" id="RHEA:27642"/>
        <dbReference type="ChEBI" id="CHEBI:16335"/>
        <dbReference type="ChEBI" id="CHEBI:16708"/>
        <dbReference type="ChEBI" id="CHEBI:43474"/>
        <dbReference type="ChEBI" id="CHEBI:57720"/>
        <dbReference type="EC" id="2.4.2.1"/>
    </reaction>
    <physiologicalReaction direction="left-to-right" evidence="10">
        <dbReference type="Rhea" id="RHEA:27643"/>
    </physiologicalReaction>
</comment>
<proteinExistence type="inferred from homology"/>
<keyword evidence="8" id="KW-0186">Copper</keyword>
<name>A0ABN1Q577_9ACTN</name>
<keyword evidence="7" id="KW-0862">Zinc</keyword>